<dbReference type="GO" id="GO:0016042">
    <property type="term" value="P:lipid catabolic process"/>
    <property type="evidence" value="ECO:0007669"/>
    <property type="project" value="UniProtKB-KW"/>
</dbReference>
<evidence type="ECO:0000256" key="1">
    <source>
        <dbReference type="ARBA" id="ARBA00022801"/>
    </source>
</evidence>
<dbReference type="SUPFAM" id="SSF53474">
    <property type="entry name" value="alpha/beta-Hydrolases"/>
    <property type="match status" value="1"/>
</dbReference>
<dbReference type="InterPro" id="IPR017395">
    <property type="entry name" value="Chlorophyllase-like"/>
</dbReference>
<accession>A0A7W7CNF3</accession>
<keyword evidence="3" id="KW-0443">Lipid metabolism</keyword>
<dbReference type="AlphaFoldDB" id="A0A7W7CNF3"/>
<evidence type="ECO:0000256" key="2">
    <source>
        <dbReference type="ARBA" id="ARBA00022963"/>
    </source>
</evidence>
<keyword evidence="1 4" id="KW-0378">Hydrolase</keyword>
<dbReference type="EMBL" id="JACHMF010000001">
    <property type="protein sequence ID" value="MBB4691767.1"/>
    <property type="molecule type" value="Genomic_DNA"/>
</dbReference>
<dbReference type="Proteomes" id="UP000542742">
    <property type="component" value="Unassembled WGS sequence"/>
</dbReference>
<keyword evidence="5" id="KW-1185">Reference proteome</keyword>
<dbReference type="Gene3D" id="3.40.50.1820">
    <property type="entry name" value="alpha/beta hydrolase"/>
    <property type="match status" value="1"/>
</dbReference>
<comment type="caution">
    <text evidence="4">The sequence shown here is derived from an EMBL/GenBank/DDBJ whole genome shotgun (WGS) entry which is preliminary data.</text>
</comment>
<name>A0A7W7CNF3_9ACTN</name>
<keyword evidence="2" id="KW-0442">Lipid degradation</keyword>
<dbReference type="Pfam" id="PF07224">
    <property type="entry name" value="Chlorophyllase"/>
    <property type="match status" value="1"/>
</dbReference>
<evidence type="ECO:0000313" key="5">
    <source>
        <dbReference type="Proteomes" id="UP000542742"/>
    </source>
</evidence>
<sequence>MIMSVKPVDLDGLHVRVTAPAAAAEHPVIVFSHGYGQSLDGYAPLAEHWAGQGFAVVQPTHLDSRSIGLAPDDPRTPEIWRLRVKDVIRVLDSLGTLQNVVPGTFDRSRIAVAGHSYGAQTAGMLLGARVAGLDDNYRDPRITAGVLLAATGRGGDNLSEFAATHFPFMSPDFSSLDVPTLVVAGDADQSALTATRGPDWFTDAYYDSPGARALLTLRGAEHSLGGITGYGVTETTDENPALVAVIQQVSTAFLKGGALPEVAQALGSLTVKQP</sequence>
<proteinExistence type="predicted"/>
<dbReference type="PANTHER" id="PTHR10272:SF0">
    <property type="entry name" value="PLATELET-ACTIVATING FACTOR ACETYLHYDROLASE"/>
    <property type="match status" value="1"/>
</dbReference>
<organism evidence="4 5">
    <name type="scientific">Paractinoplanes abujensis</name>
    <dbReference type="NCBI Taxonomy" id="882441"/>
    <lineage>
        <taxon>Bacteria</taxon>
        <taxon>Bacillati</taxon>
        <taxon>Actinomycetota</taxon>
        <taxon>Actinomycetes</taxon>
        <taxon>Micromonosporales</taxon>
        <taxon>Micromonosporaceae</taxon>
        <taxon>Paractinoplanes</taxon>
    </lineage>
</organism>
<evidence type="ECO:0000313" key="4">
    <source>
        <dbReference type="EMBL" id="MBB4691767.1"/>
    </source>
</evidence>
<gene>
    <name evidence="4" type="ORF">BKA14_001915</name>
</gene>
<evidence type="ECO:0000256" key="3">
    <source>
        <dbReference type="ARBA" id="ARBA00023098"/>
    </source>
</evidence>
<dbReference type="InterPro" id="IPR029058">
    <property type="entry name" value="AB_hydrolase_fold"/>
</dbReference>
<reference evidence="4 5" key="1">
    <citation type="submission" date="2020-08" db="EMBL/GenBank/DDBJ databases">
        <title>Sequencing the genomes of 1000 actinobacteria strains.</title>
        <authorList>
            <person name="Klenk H.-P."/>
        </authorList>
    </citation>
    <scope>NUCLEOTIDE SEQUENCE [LARGE SCALE GENOMIC DNA]</scope>
    <source>
        <strain evidence="4 5">DSM 45518</strain>
    </source>
</reference>
<protein>
    <submittedName>
        <fullName evidence="4">Dienelactone hydrolase</fullName>
    </submittedName>
</protein>
<dbReference type="GO" id="GO:0003847">
    <property type="term" value="F:1-alkyl-2-acetylglycerophosphocholine esterase activity"/>
    <property type="evidence" value="ECO:0007669"/>
    <property type="project" value="TreeGrafter"/>
</dbReference>
<dbReference type="PANTHER" id="PTHR10272">
    <property type="entry name" value="PLATELET-ACTIVATING FACTOR ACETYLHYDROLASE"/>
    <property type="match status" value="1"/>
</dbReference>